<dbReference type="PANTHER" id="PTHR37938">
    <property type="entry name" value="BLL0215 PROTEIN"/>
    <property type="match status" value="1"/>
</dbReference>
<evidence type="ECO:0000256" key="1">
    <source>
        <dbReference type="SAM" id="Phobius"/>
    </source>
</evidence>
<feature type="transmembrane region" description="Helical" evidence="1">
    <location>
        <begin position="55"/>
        <end position="80"/>
    </location>
</feature>
<dbReference type="AlphaFoldDB" id="A0A7W7RL29"/>
<keyword evidence="1" id="KW-0472">Membrane</keyword>
<protein>
    <submittedName>
        <fullName evidence="3">Putative membrane protein YdbT with pleckstrin-like domain</fullName>
    </submittedName>
</protein>
<dbReference type="InterPro" id="IPR005182">
    <property type="entry name" value="YdbS-like_PH"/>
</dbReference>
<sequence length="180" mass="20635">MGIADRHLAGDEELVHFTRQHWTTLIGEFLLLIVIIAVAAGLVWVIPAGEEWGPWATYVVIGLAVLAALVFWLVPLLKWWNTVYILSTRRLMERYGLLSKHGRDMPLMRVNDVTFSISLWERIMRYGTLSIQSASEQEGMVLERVPRVQWLQSEIYRQVDEAQRRDYPPGQGGQPPQSGH</sequence>
<comment type="caution">
    <text evidence="3">The sequence shown here is derived from an EMBL/GenBank/DDBJ whole genome shotgun (WGS) entry which is preliminary data.</text>
</comment>
<dbReference type="Proteomes" id="UP000523007">
    <property type="component" value="Unassembled WGS sequence"/>
</dbReference>
<dbReference type="Pfam" id="PF03703">
    <property type="entry name" value="bPH_2"/>
    <property type="match status" value="1"/>
</dbReference>
<organism evidence="3 4">
    <name type="scientific">Lipingzhangella halophila</name>
    <dbReference type="NCBI Taxonomy" id="1783352"/>
    <lineage>
        <taxon>Bacteria</taxon>
        <taxon>Bacillati</taxon>
        <taxon>Actinomycetota</taxon>
        <taxon>Actinomycetes</taxon>
        <taxon>Streptosporangiales</taxon>
        <taxon>Nocardiopsidaceae</taxon>
        <taxon>Lipingzhangella</taxon>
    </lineage>
</organism>
<accession>A0A7W7RL29</accession>
<keyword evidence="4" id="KW-1185">Reference proteome</keyword>
<dbReference type="PANTHER" id="PTHR37938:SF1">
    <property type="entry name" value="BLL0215 PROTEIN"/>
    <property type="match status" value="1"/>
</dbReference>
<keyword evidence="1" id="KW-1133">Transmembrane helix</keyword>
<proteinExistence type="predicted"/>
<name>A0A7W7RL29_9ACTN</name>
<evidence type="ECO:0000313" key="4">
    <source>
        <dbReference type="Proteomes" id="UP000523007"/>
    </source>
</evidence>
<feature type="domain" description="YdbS-like PH" evidence="2">
    <location>
        <begin position="79"/>
        <end position="143"/>
    </location>
</feature>
<evidence type="ECO:0000313" key="3">
    <source>
        <dbReference type="EMBL" id="MBB4933962.1"/>
    </source>
</evidence>
<evidence type="ECO:0000259" key="2">
    <source>
        <dbReference type="Pfam" id="PF03703"/>
    </source>
</evidence>
<reference evidence="3 4" key="1">
    <citation type="submission" date="2020-08" db="EMBL/GenBank/DDBJ databases">
        <title>Sequencing the genomes of 1000 actinobacteria strains.</title>
        <authorList>
            <person name="Klenk H.-P."/>
        </authorList>
    </citation>
    <scope>NUCLEOTIDE SEQUENCE [LARGE SCALE GENOMIC DNA]</scope>
    <source>
        <strain evidence="3 4">DSM 102030</strain>
    </source>
</reference>
<gene>
    <name evidence="3" type="ORF">F4561_004782</name>
</gene>
<dbReference type="EMBL" id="JACHJT010000001">
    <property type="protein sequence ID" value="MBB4933962.1"/>
    <property type="molecule type" value="Genomic_DNA"/>
</dbReference>
<keyword evidence="1" id="KW-0812">Transmembrane</keyword>
<dbReference type="RefSeq" id="WP_184581644.1">
    <property type="nucleotide sequence ID" value="NZ_JACHJT010000001.1"/>
</dbReference>
<feature type="transmembrane region" description="Helical" evidence="1">
    <location>
        <begin position="29"/>
        <end position="49"/>
    </location>
</feature>